<dbReference type="InParanoid" id="A0A395JFQ3"/>
<gene>
    <name evidence="1" type="ORF">DFR28_10645</name>
</gene>
<dbReference type="EMBL" id="QNRT01000006">
    <property type="protein sequence ID" value="RBP48559.1"/>
    <property type="molecule type" value="Genomic_DNA"/>
</dbReference>
<evidence type="ECO:0000313" key="2">
    <source>
        <dbReference type="Proteomes" id="UP000253083"/>
    </source>
</evidence>
<evidence type="ECO:0000313" key="1">
    <source>
        <dbReference type="EMBL" id="RBP48559.1"/>
    </source>
</evidence>
<comment type="caution">
    <text evidence="1">The sequence shown here is derived from an EMBL/GenBank/DDBJ whole genome shotgun (WGS) entry which is preliminary data.</text>
</comment>
<organism evidence="1 2">
    <name type="scientific">Arenicella xantha</name>
    <dbReference type="NCBI Taxonomy" id="644221"/>
    <lineage>
        <taxon>Bacteria</taxon>
        <taxon>Pseudomonadati</taxon>
        <taxon>Pseudomonadota</taxon>
        <taxon>Gammaproteobacteria</taxon>
        <taxon>Arenicellales</taxon>
        <taxon>Arenicellaceae</taxon>
        <taxon>Arenicella</taxon>
    </lineage>
</organism>
<reference evidence="1 2" key="1">
    <citation type="submission" date="2018-06" db="EMBL/GenBank/DDBJ databases">
        <title>Genomic Encyclopedia of Type Strains, Phase IV (KMG-IV): sequencing the most valuable type-strain genomes for metagenomic binning, comparative biology and taxonomic classification.</title>
        <authorList>
            <person name="Goeker M."/>
        </authorList>
    </citation>
    <scope>NUCLEOTIDE SEQUENCE [LARGE SCALE GENOMIC DNA]</scope>
    <source>
        <strain evidence="1 2">DSM 24032</strain>
    </source>
</reference>
<accession>A0A395JFQ3</accession>
<proteinExistence type="predicted"/>
<dbReference type="Proteomes" id="UP000253083">
    <property type="component" value="Unassembled WGS sequence"/>
</dbReference>
<protein>
    <submittedName>
        <fullName evidence="1">Uncharacterized protein</fullName>
    </submittedName>
</protein>
<dbReference type="AlphaFoldDB" id="A0A395JFQ3"/>
<name>A0A395JFQ3_9GAMM</name>
<sequence length="30" mass="3549">MDQLDQDAYTAIEIYLGRNWKGHPTLERLT</sequence>
<keyword evidence="2" id="KW-1185">Reference proteome</keyword>